<dbReference type="PANTHER" id="PTHR24241:SF190">
    <property type="entry name" value="CARDIOACCELERATORY PEPTIDE RECEPTOR-LIKE PROTEIN"/>
    <property type="match status" value="1"/>
</dbReference>
<evidence type="ECO:0000256" key="7">
    <source>
        <dbReference type="ARBA" id="ARBA00023170"/>
    </source>
</evidence>
<comment type="caution">
    <text evidence="11">The sequence shown here is derived from an EMBL/GenBank/DDBJ whole genome shotgun (WGS) entry which is preliminary data.</text>
</comment>
<feature type="transmembrane region" description="Helical" evidence="9">
    <location>
        <begin position="114"/>
        <end position="135"/>
    </location>
</feature>
<evidence type="ECO:0000313" key="12">
    <source>
        <dbReference type="Proteomes" id="UP001627154"/>
    </source>
</evidence>
<evidence type="ECO:0000256" key="5">
    <source>
        <dbReference type="ARBA" id="ARBA00022989"/>
    </source>
</evidence>
<keyword evidence="4 8" id="KW-0812">Transmembrane</keyword>
<evidence type="ECO:0000259" key="10">
    <source>
        <dbReference type="PROSITE" id="PS50262"/>
    </source>
</evidence>
<evidence type="ECO:0000256" key="2">
    <source>
        <dbReference type="ARBA" id="ARBA00010663"/>
    </source>
</evidence>
<name>A0ABD2XAN4_9HYME</name>
<evidence type="ECO:0000256" key="3">
    <source>
        <dbReference type="ARBA" id="ARBA00022475"/>
    </source>
</evidence>
<dbReference type="InterPro" id="IPR000276">
    <property type="entry name" value="GPCR_Rhodpsn"/>
</dbReference>
<gene>
    <name evidence="11" type="ORF">TKK_004451</name>
</gene>
<dbReference type="SUPFAM" id="SSF81321">
    <property type="entry name" value="Family A G protein-coupled receptor-like"/>
    <property type="match status" value="1"/>
</dbReference>
<comment type="similarity">
    <text evidence="2 8">Belongs to the G-protein coupled receptor 1 family.</text>
</comment>
<dbReference type="InterPro" id="IPR017452">
    <property type="entry name" value="GPCR_Rhodpsn_7TM"/>
</dbReference>
<accession>A0ABD2XAN4</accession>
<evidence type="ECO:0000256" key="1">
    <source>
        <dbReference type="ARBA" id="ARBA00004651"/>
    </source>
</evidence>
<sequence length="553" mass="62177">MQILQEFDGYVDSSRISYDNETDSSLPTLPPNLTFTRQSLYIVIAYGVCFFIATIGNLTVFVTLSRGRYRKSRISLMICHLSIADLLVAFFTIPIEIGWRLTVQWVAGNSACKIFLFLRAFGLYLSNNILICVSLDRYFAVLYPLRMTVARRRGKMMLTVAWIFSIFCAVPQSIFFHVQKHPEHSNFTQCVTFNSFSSDLAENTYNVFCIVTMYFLPLVIICCVYLRILWEISSKSRENNKPVIGKSSSGGTIDAASAAAAGGSSLQGGACNSQGSKMRLRRSDMTSIERARSRTLRMTIKIVVVFIFCWTPYITMSLWYVIDKQSAKEVDELLQESLFIMAVGNSCANPLVYGSYAIDLKKECCRCFLPCTTASRRSNVDVHLIQRSIGSKFQPASDLKSPGVSKQIVHSVRQAVHGFFKVGSGQTKSTNVVGLNKALAVVQAPTAATTTLPGRRPASPKPSVSSINDNGLAVAVARQTEKVQLCTMEEIDFTRAFLRKMRVPPRTAQVQSHRRIRRRNFDESTLSNKKKRGKYYFSIRDKEFFLYVTTLTR</sequence>
<dbReference type="SMART" id="SM01381">
    <property type="entry name" value="7TM_GPCR_Srsx"/>
    <property type="match status" value="1"/>
</dbReference>
<proteinExistence type="inferred from homology"/>
<dbReference type="PROSITE" id="PS00237">
    <property type="entry name" value="G_PROTEIN_RECEP_F1_1"/>
    <property type="match status" value="1"/>
</dbReference>
<feature type="domain" description="G-protein coupled receptors family 1 profile" evidence="10">
    <location>
        <begin position="56"/>
        <end position="353"/>
    </location>
</feature>
<evidence type="ECO:0000256" key="6">
    <source>
        <dbReference type="ARBA" id="ARBA00023136"/>
    </source>
</evidence>
<feature type="transmembrane region" description="Helical" evidence="9">
    <location>
        <begin position="74"/>
        <end position="94"/>
    </location>
</feature>
<evidence type="ECO:0000256" key="4">
    <source>
        <dbReference type="ARBA" id="ARBA00022692"/>
    </source>
</evidence>
<evidence type="ECO:0000256" key="9">
    <source>
        <dbReference type="SAM" id="Phobius"/>
    </source>
</evidence>
<organism evidence="11 12">
    <name type="scientific">Trichogramma kaykai</name>
    <dbReference type="NCBI Taxonomy" id="54128"/>
    <lineage>
        <taxon>Eukaryota</taxon>
        <taxon>Metazoa</taxon>
        <taxon>Ecdysozoa</taxon>
        <taxon>Arthropoda</taxon>
        <taxon>Hexapoda</taxon>
        <taxon>Insecta</taxon>
        <taxon>Pterygota</taxon>
        <taxon>Neoptera</taxon>
        <taxon>Endopterygota</taxon>
        <taxon>Hymenoptera</taxon>
        <taxon>Apocrita</taxon>
        <taxon>Proctotrupomorpha</taxon>
        <taxon>Chalcidoidea</taxon>
        <taxon>Trichogrammatidae</taxon>
        <taxon>Trichogramma</taxon>
    </lineage>
</organism>
<dbReference type="GO" id="GO:0004930">
    <property type="term" value="F:G protein-coupled receptor activity"/>
    <property type="evidence" value="ECO:0007669"/>
    <property type="project" value="UniProtKB-KW"/>
</dbReference>
<dbReference type="Pfam" id="PF00001">
    <property type="entry name" value="7tm_1"/>
    <property type="match status" value="1"/>
</dbReference>
<keyword evidence="12" id="KW-1185">Reference proteome</keyword>
<keyword evidence="5 9" id="KW-1133">Transmembrane helix</keyword>
<dbReference type="AlphaFoldDB" id="A0ABD2XAN4"/>
<keyword evidence="8" id="KW-0807">Transducer</keyword>
<feature type="transmembrane region" description="Helical" evidence="9">
    <location>
        <begin position="205"/>
        <end position="230"/>
    </location>
</feature>
<keyword evidence="6 9" id="KW-0472">Membrane</keyword>
<dbReference type="Gene3D" id="1.20.1070.10">
    <property type="entry name" value="Rhodopsin 7-helix transmembrane proteins"/>
    <property type="match status" value="1"/>
</dbReference>
<dbReference type="CDD" id="cd15382">
    <property type="entry name" value="7tmA_AKHR"/>
    <property type="match status" value="1"/>
</dbReference>
<keyword evidence="8" id="KW-0297">G-protein coupled receptor</keyword>
<feature type="transmembrane region" description="Helical" evidence="9">
    <location>
        <begin position="302"/>
        <end position="322"/>
    </location>
</feature>
<keyword evidence="7 8" id="KW-0675">Receptor</keyword>
<dbReference type="PANTHER" id="PTHR24241">
    <property type="entry name" value="NEUROPEPTIDE RECEPTOR-RELATED G-PROTEIN COUPLED RECEPTOR"/>
    <property type="match status" value="1"/>
</dbReference>
<feature type="transmembrane region" description="Helical" evidence="9">
    <location>
        <begin position="156"/>
        <end position="178"/>
    </location>
</feature>
<comment type="subcellular location">
    <subcellularLocation>
        <location evidence="1">Cell membrane</location>
        <topology evidence="1">Multi-pass membrane protein</topology>
    </subcellularLocation>
</comment>
<dbReference type="GO" id="GO:0005886">
    <property type="term" value="C:plasma membrane"/>
    <property type="evidence" value="ECO:0007669"/>
    <property type="project" value="UniProtKB-SubCell"/>
</dbReference>
<keyword evidence="3" id="KW-1003">Cell membrane</keyword>
<reference evidence="11 12" key="1">
    <citation type="journal article" date="2024" name="bioRxiv">
        <title>A reference genome for Trichogramma kaykai: A tiny desert-dwelling parasitoid wasp with competing sex-ratio distorters.</title>
        <authorList>
            <person name="Culotta J."/>
            <person name="Lindsey A.R."/>
        </authorList>
    </citation>
    <scope>NUCLEOTIDE SEQUENCE [LARGE SCALE GENOMIC DNA]</scope>
    <source>
        <strain evidence="11 12">KSX58</strain>
    </source>
</reference>
<evidence type="ECO:0000313" key="11">
    <source>
        <dbReference type="EMBL" id="KAL3402501.1"/>
    </source>
</evidence>
<dbReference type="PROSITE" id="PS50262">
    <property type="entry name" value="G_PROTEIN_RECEP_F1_2"/>
    <property type="match status" value="1"/>
</dbReference>
<dbReference type="EMBL" id="JBJJXI010000034">
    <property type="protein sequence ID" value="KAL3402501.1"/>
    <property type="molecule type" value="Genomic_DNA"/>
</dbReference>
<protein>
    <recommendedName>
        <fullName evidence="10">G-protein coupled receptors family 1 profile domain-containing protein</fullName>
    </recommendedName>
</protein>
<dbReference type="Proteomes" id="UP001627154">
    <property type="component" value="Unassembled WGS sequence"/>
</dbReference>
<evidence type="ECO:0000256" key="8">
    <source>
        <dbReference type="RuleBase" id="RU000688"/>
    </source>
</evidence>
<feature type="transmembrane region" description="Helical" evidence="9">
    <location>
        <begin position="40"/>
        <end position="62"/>
    </location>
</feature>
<dbReference type="PRINTS" id="PR00237">
    <property type="entry name" value="GPCRRHODOPSN"/>
</dbReference>